<sequence>MKISPPSATTTATVSTATTTTTKITAICSQEGFNFCYCCYLGVTDSNSVSAEIRHTWSWGRESSSFKSGRIPVR</sequence>
<evidence type="ECO:0000313" key="1">
    <source>
        <dbReference type="EMBL" id="KAK0602479.1"/>
    </source>
</evidence>
<dbReference type="EMBL" id="JAUESC010000003">
    <property type="protein sequence ID" value="KAK0602479.1"/>
    <property type="molecule type" value="Genomic_DNA"/>
</dbReference>
<protein>
    <submittedName>
        <fullName evidence="1">Uncharacterized protein</fullName>
    </submittedName>
</protein>
<gene>
    <name evidence="1" type="ORF">LWI29_033809</name>
</gene>
<accession>A0AA39T2I7</accession>
<comment type="caution">
    <text evidence="1">The sequence shown here is derived from an EMBL/GenBank/DDBJ whole genome shotgun (WGS) entry which is preliminary data.</text>
</comment>
<evidence type="ECO:0000313" key="2">
    <source>
        <dbReference type="Proteomes" id="UP001168877"/>
    </source>
</evidence>
<name>A0AA39T2I7_ACESA</name>
<organism evidence="1 2">
    <name type="scientific">Acer saccharum</name>
    <name type="common">Sugar maple</name>
    <dbReference type="NCBI Taxonomy" id="4024"/>
    <lineage>
        <taxon>Eukaryota</taxon>
        <taxon>Viridiplantae</taxon>
        <taxon>Streptophyta</taxon>
        <taxon>Embryophyta</taxon>
        <taxon>Tracheophyta</taxon>
        <taxon>Spermatophyta</taxon>
        <taxon>Magnoliopsida</taxon>
        <taxon>eudicotyledons</taxon>
        <taxon>Gunneridae</taxon>
        <taxon>Pentapetalae</taxon>
        <taxon>rosids</taxon>
        <taxon>malvids</taxon>
        <taxon>Sapindales</taxon>
        <taxon>Sapindaceae</taxon>
        <taxon>Hippocastanoideae</taxon>
        <taxon>Acereae</taxon>
        <taxon>Acer</taxon>
    </lineage>
</organism>
<dbReference type="AlphaFoldDB" id="A0AA39T2I7"/>
<dbReference type="Proteomes" id="UP001168877">
    <property type="component" value="Unassembled WGS sequence"/>
</dbReference>
<proteinExistence type="predicted"/>
<reference evidence="1" key="2">
    <citation type="submission" date="2023-06" db="EMBL/GenBank/DDBJ databases">
        <authorList>
            <person name="Swenson N.G."/>
            <person name="Wegrzyn J.L."/>
            <person name="Mcevoy S.L."/>
        </authorList>
    </citation>
    <scope>NUCLEOTIDE SEQUENCE</scope>
    <source>
        <strain evidence="1">NS2018</strain>
        <tissue evidence="1">Leaf</tissue>
    </source>
</reference>
<keyword evidence="2" id="KW-1185">Reference proteome</keyword>
<reference evidence="1" key="1">
    <citation type="journal article" date="2022" name="Plant J.">
        <title>Strategies of tolerance reflected in two North American maple genomes.</title>
        <authorList>
            <person name="McEvoy S.L."/>
            <person name="Sezen U.U."/>
            <person name="Trouern-Trend A."/>
            <person name="McMahon S.M."/>
            <person name="Schaberg P.G."/>
            <person name="Yang J."/>
            <person name="Wegrzyn J.L."/>
            <person name="Swenson N.G."/>
        </authorList>
    </citation>
    <scope>NUCLEOTIDE SEQUENCE</scope>
    <source>
        <strain evidence="1">NS2018</strain>
    </source>
</reference>